<evidence type="ECO:0000256" key="3">
    <source>
        <dbReference type="RuleBase" id="RU361235"/>
    </source>
</evidence>
<dbReference type="Gene3D" id="3.40.50.1820">
    <property type="entry name" value="alpha/beta hydrolase"/>
    <property type="match status" value="1"/>
</dbReference>
<dbReference type="SUPFAM" id="SSF53474">
    <property type="entry name" value="alpha/beta-Hydrolases"/>
    <property type="match status" value="1"/>
</dbReference>
<evidence type="ECO:0000256" key="2">
    <source>
        <dbReference type="ARBA" id="ARBA00022801"/>
    </source>
</evidence>
<feature type="signal peptide" evidence="3">
    <location>
        <begin position="1"/>
        <end position="18"/>
    </location>
</feature>
<dbReference type="InterPro" id="IPR029058">
    <property type="entry name" value="AB_hydrolase_fold"/>
</dbReference>
<dbReference type="Proteomes" id="UP001337655">
    <property type="component" value="Unassembled WGS sequence"/>
</dbReference>
<dbReference type="PROSITE" id="PS00122">
    <property type="entry name" value="CARBOXYLESTERASE_B_1"/>
    <property type="match status" value="1"/>
</dbReference>
<keyword evidence="2 3" id="KW-0378">Hydrolase</keyword>
<evidence type="ECO:0000256" key="1">
    <source>
        <dbReference type="ARBA" id="ARBA00005964"/>
    </source>
</evidence>
<feature type="chain" id="PRO_5043099221" description="Carboxylic ester hydrolase" evidence="3">
    <location>
        <begin position="19"/>
        <end position="698"/>
    </location>
</feature>
<accession>A0AAV9P661</accession>
<dbReference type="EMBL" id="JAVRRT010000012">
    <property type="protein sequence ID" value="KAK5167140.1"/>
    <property type="molecule type" value="Genomic_DNA"/>
</dbReference>
<reference evidence="5 6" key="1">
    <citation type="submission" date="2023-08" db="EMBL/GenBank/DDBJ databases">
        <title>Black Yeasts Isolated from many extreme environments.</title>
        <authorList>
            <person name="Coleine C."/>
            <person name="Stajich J.E."/>
            <person name="Selbmann L."/>
        </authorList>
    </citation>
    <scope>NUCLEOTIDE SEQUENCE [LARGE SCALE GENOMIC DNA]</scope>
    <source>
        <strain evidence="5 6">CCFEE 5935</strain>
    </source>
</reference>
<dbReference type="RefSeq" id="XP_064656948.1">
    <property type="nucleotide sequence ID" value="XM_064805106.1"/>
</dbReference>
<dbReference type="PANTHER" id="PTHR43142:SF3">
    <property type="entry name" value="PUTATIVE (AFU_ORTHOLOGUE AFUA_3G09070)-RELATED"/>
    <property type="match status" value="1"/>
</dbReference>
<sequence length="698" mass="75496">MEGRFSAVAALMLVCCHGLPTETSKSAALEARQQARGCGPADVGSGMSILAQNDLYGKNSSRTNAALVLSTSMTNSDAQAACSYLGESLWSPSSDAHEFLGYLAYQGQVGPFWTAGHEDSSCSTITATGQQGMSDCGQLWPVLCTQSAPISTSGHIDNSTAWRSTVASGDQSWTGFRDRFAFRFEGVRYAAQPERFTYSSLYNESGHSDALDFGSQCVQAGNVGSEDCLFLNIWTPFLPGDEATQRELKPVFFWIHGGAFTGGTGSDPTQDGGPLVSRGDVVVVTINYRLGTLGFLALEDGETNGNFGIADQITALQWVQEHIKAFGGDPSRVTIAGQSAGAASVRALLASPKAAGLFAGAIPQSNLAGLNYAHTYSDWYTIEQEVNMFVEPILNATNCTTASSHLACLRNANPYFLANQSDPDRARYLVVDGTYLVTDQLEVTGNGPINSAYVMTGFMRDDGAAFISYPEPNDTLSSFIKSNGFNLPRIGALSTYPTPSGPNATLDIFNTTARIATDSEFRCLAFASAYSATLHSTLCEIYFYEFNRSYQSIGYSPNYPVCEAPPSPGHPYGDPSKEYFKCHSGELYYTFGTIAFVGLPPRDEQDIPMAQFAVDTWASFVRTYNPTPDPAFLAVRGFTNTSEEVARGGGQWEPVQAGKAMQLRLMEYPSAEEPFYVYGGKDECEQLGFPIDFYERRT</sequence>
<dbReference type="GO" id="GO:0016787">
    <property type="term" value="F:hydrolase activity"/>
    <property type="evidence" value="ECO:0007669"/>
    <property type="project" value="UniProtKB-KW"/>
</dbReference>
<evidence type="ECO:0000259" key="4">
    <source>
        <dbReference type="Pfam" id="PF00135"/>
    </source>
</evidence>
<name>A0AAV9P661_9PEZI</name>
<proteinExistence type="inferred from homology"/>
<organism evidence="5 6">
    <name type="scientific">Saxophila tyrrhenica</name>
    <dbReference type="NCBI Taxonomy" id="1690608"/>
    <lineage>
        <taxon>Eukaryota</taxon>
        <taxon>Fungi</taxon>
        <taxon>Dikarya</taxon>
        <taxon>Ascomycota</taxon>
        <taxon>Pezizomycotina</taxon>
        <taxon>Dothideomycetes</taxon>
        <taxon>Dothideomycetidae</taxon>
        <taxon>Mycosphaerellales</taxon>
        <taxon>Extremaceae</taxon>
        <taxon>Saxophila</taxon>
    </lineage>
</organism>
<dbReference type="InterPro" id="IPR019819">
    <property type="entry name" value="Carboxylesterase_B_CS"/>
</dbReference>
<dbReference type="PROSITE" id="PS00941">
    <property type="entry name" value="CARBOXYLESTERASE_B_2"/>
    <property type="match status" value="1"/>
</dbReference>
<comment type="similarity">
    <text evidence="1 3">Belongs to the type-B carboxylesterase/lipase family.</text>
</comment>
<dbReference type="GeneID" id="89929205"/>
<evidence type="ECO:0000313" key="6">
    <source>
        <dbReference type="Proteomes" id="UP001337655"/>
    </source>
</evidence>
<keyword evidence="6" id="KW-1185">Reference proteome</keyword>
<dbReference type="EC" id="3.1.1.-" evidence="3"/>
<dbReference type="InterPro" id="IPR019826">
    <property type="entry name" value="Carboxylesterase_B_AS"/>
</dbReference>
<dbReference type="AlphaFoldDB" id="A0AAV9P661"/>
<dbReference type="PANTHER" id="PTHR43142">
    <property type="entry name" value="CARBOXYLIC ESTER HYDROLASE"/>
    <property type="match status" value="1"/>
</dbReference>
<keyword evidence="3" id="KW-0732">Signal</keyword>
<evidence type="ECO:0000313" key="5">
    <source>
        <dbReference type="EMBL" id="KAK5167140.1"/>
    </source>
</evidence>
<dbReference type="Pfam" id="PF00135">
    <property type="entry name" value="COesterase"/>
    <property type="match status" value="1"/>
</dbReference>
<dbReference type="InterPro" id="IPR002018">
    <property type="entry name" value="CarbesteraseB"/>
</dbReference>
<feature type="domain" description="Carboxylesterase type B" evidence="4">
    <location>
        <begin position="183"/>
        <end position="659"/>
    </location>
</feature>
<protein>
    <recommendedName>
        <fullName evidence="3">Carboxylic ester hydrolase</fullName>
        <ecNumber evidence="3">3.1.1.-</ecNumber>
    </recommendedName>
</protein>
<comment type="caution">
    <text evidence="5">The sequence shown here is derived from an EMBL/GenBank/DDBJ whole genome shotgun (WGS) entry which is preliminary data.</text>
</comment>
<gene>
    <name evidence="5" type="ORF">LTR77_007870</name>
</gene>